<dbReference type="RefSeq" id="WP_006301425.1">
    <property type="nucleotide sequence ID" value="NZ_CM001022.1"/>
</dbReference>
<dbReference type="PaxDb" id="584708-Apau_1783"/>
<evidence type="ECO:0000256" key="3">
    <source>
        <dbReference type="ARBA" id="ARBA00022679"/>
    </source>
</evidence>
<reference evidence="8 9" key="1">
    <citation type="journal article" date="2010" name="Stand. Genomic Sci.">
        <title>Non-contiguous finished genome sequence of Aminomonas paucivorans type strain (GLU-3).</title>
        <authorList>
            <person name="Pitluck S."/>
            <person name="Yasawong M."/>
            <person name="Held B."/>
            <person name="Lapidus A."/>
            <person name="Nolan M."/>
            <person name="Copeland A."/>
            <person name="Lucas S."/>
            <person name="Del Rio T.G."/>
            <person name="Tice H."/>
            <person name="Cheng J.F."/>
            <person name="Chertkov O."/>
            <person name="Goodwin L."/>
            <person name="Tapia R."/>
            <person name="Han C."/>
            <person name="Liolios K."/>
            <person name="Ivanova N."/>
            <person name="Mavromatis K."/>
            <person name="Ovchinnikova G."/>
            <person name="Pati A."/>
            <person name="Chen A."/>
            <person name="Palaniappan K."/>
            <person name="Land M."/>
            <person name="Hauser L."/>
            <person name="Chang Y.J."/>
            <person name="Jeffries C.D."/>
            <person name="Pukall R."/>
            <person name="Spring S."/>
            <person name="Rohde M."/>
            <person name="Sikorski J."/>
            <person name="Goker M."/>
            <person name="Woyke T."/>
            <person name="Bristow J."/>
            <person name="Eisen J.A."/>
            <person name="Markowitz V."/>
            <person name="Hugenholtz P."/>
            <person name="Kyrpides N.C."/>
            <person name="Klenk H.P."/>
        </authorList>
    </citation>
    <scope>NUCLEOTIDE SEQUENCE [LARGE SCALE GENOMIC DNA]</scope>
    <source>
        <strain evidence="8 9">DSM 12260</strain>
    </source>
</reference>
<dbReference type="EC" id="2.7.13.3" evidence="2"/>
<dbReference type="SUPFAM" id="SSF55874">
    <property type="entry name" value="ATPase domain of HSP90 chaperone/DNA topoisomerase II/histidine kinase"/>
    <property type="match status" value="1"/>
</dbReference>
<accession>E3CVK8</accession>
<dbReference type="InterPro" id="IPR004358">
    <property type="entry name" value="Sig_transdc_His_kin-like_C"/>
</dbReference>
<dbReference type="PRINTS" id="PR00344">
    <property type="entry name" value="BCTRLSENSOR"/>
</dbReference>
<sequence length="182" mass="20767">MLEDLSHHVLDIAENSVNAGARNVTLQVEENRRDNRLRLEVQDDGCGMEERVLRQVTDPFYTTRTTRRVGLGLPFLRQSAEACEGGLVLESVPGKGTRLEATFRLDHVDRPPLGDLPATLMTLLMGHPEIRWVYRHRVDDREYLLDSRELLEVLEDPELFRTPDVGLWIRDAAREGLEALGE</sequence>
<dbReference type="OrthoDB" id="9797586at2"/>
<dbReference type="InterPro" id="IPR003594">
    <property type="entry name" value="HATPase_dom"/>
</dbReference>
<dbReference type="AlphaFoldDB" id="E3CVK8"/>
<feature type="domain" description="Histidine kinase" evidence="7">
    <location>
        <begin position="1"/>
        <end position="107"/>
    </location>
</feature>
<evidence type="ECO:0000256" key="2">
    <source>
        <dbReference type="ARBA" id="ARBA00012438"/>
    </source>
</evidence>
<dbReference type="PANTHER" id="PTHR44936:SF10">
    <property type="entry name" value="SENSOR PROTEIN RSTB"/>
    <property type="match status" value="1"/>
</dbReference>
<evidence type="ECO:0000256" key="6">
    <source>
        <dbReference type="ARBA" id="ARBA00022840"/>
    </source>
</evidence>
<evidence type="ECO:0000256" key="5">
    <source>
        <dbReference type="ARBA" id="ARBA00022777"/>
    </source>
</evidence>
<dbReference type="GO" id="GO:0005524">
    <property type="term" value="F:ATP binding"/>
    <property type="evidence" value="ECO:0007669"/>
    <property type="project" value="UniProtKB-KW"/>
</dbReference>
<comment type="catalytic activity">
    <reaction evidence="1">
        <text>ATP + protein L-histidine = ADP + protein N-phospho-L-histidine.</text>
        <dbReference type="EC" id="2.7.13.3"/>
    </reaction>
</comment>
<protein>
    <recommendedName>
        <fullName evidence="2">histidine kinase</fullName>
        <ecNumber evidence="2">2.7.13.3</ecNumber>
    </recommendedName>
</protein>
<keyword evidence="5 8" id="KW-0418">Kinase</keyword>
<dbReference type="STRING" id="584708.Apau_1783"/>
<gene>
    <name evidence="8" type="ORF">Apau_1783</name>
</gene>
<evidence type="ECO:0000313" key="8">
    <source>
        <dbReference type="EMBL" id="EFQ24199.1"/>
    </source>
</evidence>
<dbReference type="GO" id="GO:0004673">
    <property type="term" value="F:protein histidine kinase activity"/>
    <property type="evidence" value="ECO:0007669"/>
    <property type="project" value="UniProtKB-EC"/>
</dbReference>
<evidence type="ECO:0000256" key="1">
    <source>
        <dbReference type="ARBA" id="ARBA00000085"/>
    </source>
</evidence>
<dbReference type="EMBL" id="CM001022">
    <property type="protein sequence ID" value="EFQ24199.1"/>
    <property type="molecule type" value="Genomic_DNA"/>
</dbReference>
<dbReference type="CDD" id="cd00075">
    <property type="entry name" value="HATPase"/>
    <property type="match status" value="1"/>
</dbReference>
<proteinExistence type="predicted"/>
<dbReference type="Pfam" id="PF02518">
    <property type="entry name" value="HATPase_c"/>
    <property type="match status" value="1"/>
</dbReference>
<dbReference type="Proteomes" id="UP000005096">
    <property type="component" value="Chromosome"/>
</dbReference>
<dbReference type="eggNOG" id="COG3290">
    <property type="taxonomic scope" value="Bacteria"/>
</dbReference>
<organism evidence="8 9">
    <name type="scientific">Aminomonas paucivorans DSM 12260</name>
    <dbReference type="NCBI Taxonomy" id="584708"/>
    <lineage>
        <taxon>Bacteria</taxon>
        <taxon>Thermotogati</taxon>
        <taxon>Synergistota</taxon>
        <taxon>Synergistia</taxon>
        <taxon>Synergistales</taxon>
        <taxon>Synergistaceae</taxon>
        <taxon>Aminomonas</taxon>
    </lineage>
</organism>
<dbReference type="PANTHER" id="PTHR44936">
    <property type="entry name" value="SENSOR PROTEIN CREC"/>
    <property type="match status" value="1"/>
</dbReference>
<dbReference type="HOGENOM" id="CLU_125323_0_0_0"/>
<evidence type="ECO:0000313" key="9">
    <source>
        <dbReference type="Proteomes" id="UP000005096"/>
    </source>
</evidence>
<keyword evidence="9" id="KW-1185">Reference proteome</keyword>
<evidence type="ECO:0000256" key="4">
    <source>
        <dbReference type="ARBA" id="ARBA00022741"/>
    </source>
</evidence>
<evidence type="ECO:0000259" key="7">
    <source>
        <dbReference type="PROSITE" id="PS50109"/>
    </source>
</evidence>
<keyword evidence="3" id="KW-0808">Transferase</keyword>
<dbReference type="InterPro" id="IPR036890">
    <property type="entry name" value="HATPase_C_sf"/>
</dbReference>
<dbReference type="InterPro" id="IPR050980">
    <property type="entry name" value="2C_sensor_his_kinase"/>
</dbReference>
<dbReference type="InterPro" id="IPR005467">
    <property type="entry name" value="His_kinase_dom"/>
</dbReference>
<name>E3CVK8_9BACT</name>
<keyword evidence="6" id="KW-0067">ATP-binding</keyword>
<dbReference type="PROSITE" id="PS50109">
    <property type="entry name" value="HIS_KIN"/>
    <property type="match status" value="1"/>
</dbReference>
<dbReference type="Gene3D" id="3.30.565.10">
    <property type="entry name" value="Histidine kinase-like ATPase, C-terminal domain"/>
    <property type="match status" value="1"/>
</dbReference>
<keyword evidence="4" id="KW-0547">Nucleotide-binding</keyword>
<dbReference type="SMART" id="SM00387">
    <property type="entry name" value="HATPase_c"/>
    <property type="match status" value="1"/>
</dbReference>